<feature type="compositionally biased region" description="Polar residues" evidence="1">
    <location>
        <begin position="147"/>
        <end position="156"/>
    </location>
</feature>
<reference evidence="2" key="1">
    <citation type="submission" date="2018-04" db="EMBL/GenBank/DDBJ databases">
        <title>Whole genome sequencing of Hypsizygus marmoreus.</title>
        <authorList>
            <person name="Choi I.-G."/>
            <person name="Min B."/>
            <person name="Kim J.-G."/>
            <person name="Kim S."/>
            <person name="Oh Y.-L."/>
            <person name="Kong W.-S."/>
            <person name="Park H."/>
            <person name="Jeong J."/>
            <person name="Song E.-S."/>
        </authorList>
    </citation>
    <scope>NUCLEOTIDE SEQUENCE [LARGE SCALE GENOMIC DNA]</scope>
    <source>
        <strain evidence="2">51987-8</strain>
    </source>
</reference>
<dbReference type="AlphaFoldDB" id="A0A369J7F9"/>
<organism evidence="2 3">
    <name type="scientific">Hypsizygus marmoreus</name>
    <name type="common">White beech mushroom</name>
    <name type="synonym">Agaricus marmoreus</name>
    <dbReference type="NCBI Taxonomy" id="39966"/>
    <lineage>
        <taxon>Eukaryota</taxon>
        <taxon>Fungi</taxon>
        <taxon>Dikarya</taxon>
        <taxon>Basidiomycota</taxon>
        <taxon>Agaricomycotina</taxon>
        <taxon>Agaricomycetes</taxon>
        <taxon>Agaricomycetidae</taxon>
        <taxon>Agaricales</taxon>
        <taxon>Tricholomatineae</taxon>
        <taxon>Lyophyllaceae</taxon>
        <taxon>Hypsizygus</taxon>
    </lineage>
</organism>
<evidence type="ECO:0000256" key="1">
    <source>
        <dbReference type="SAM" id="MobiDB-lite"/>
    </source>
</evidence>
<feature type="compositionally biased region" description="Polar residues" evidence="1">
    <location>
        <begin position="110"/>
        <end position="130"/>
    </location>
</feature>
<keyword evidence="3" id="KW-1185">Reference proteome</keyword>
<comment type="caution">
    <text evidence="2">The sequence shown here is derived from an EMBL/GenBank/DDBJ whole genome shotgun (WGS) entry which is preliminary data.</text>
</comment>
<evidence type="ECO:0000313" key="2">
    <source>
        <dbReference type="EMBL" id="RDB16355.1"/>
    </source>
</evidence>
<dbReference type="Proteomes" id="UP000076154">
    <property type="component" value="Unassembled WGS sequence"/>
</dbReference>
<dbReference type="InParanoid" id="A0A369J7F9"/>
<protein>
    <submittedName>
        <fullName evidence="2">Uncharacterized protein</fullName>
    </submittedName>
</protein>
<name>A0A369J7F9_HYPMA</name>
<sequence length="461" mass="50461">MAPPPAPSSGLFGPPEGYSIPASLTVTQYSELIKKGWTPLRISLTFHLPASQRQPIVDQPNVFRDATPSSSTLHPSDSASNQPTSHFERKLRAADGASEVSHVGQKKSIVLTTTEPLSSSPIQVPSSPLASRTPEPGSVTKKESQQGDENTGNHTGTDAGMDITSQRVESPFSGSNWSEGYNLKAKQDAHSCKSNAHVDPTTEEDEEVDMHIYEEDAEDMTADLLELGIEAAQHAAENKATKARKSKSKSTSKPKDKGKGKEKMTDENEPARGPLTAEELGKVNELGETIRALAREMGRTPEALLKLANVIVTLGRDRNAWNVFRMWLKAQQHHPIGDLDDWNEAAQELYQEAIKDLSPEEKKDLVQKWVVDMETDEAYESVCNIVRTRLAIKQLQSLATSLCAMDDIELTCFVVSTSDDKGASQVSTVVTGSDRLRSLITNDDNKVMLGDLLAKYRTLVK</sequence>
<gene>
    <name evidence="2" type="ORF">Hypma_002979</name>
</gene>
<feature type="compositionally biased region" description="Basic and acidic residues" evidence="1">
    <location>
        <begin position="253"/>
        <end position="270"/>
    </location>
</feature>
<dbReference type="OrthoDB" id="3131713at2759"/>
<feature type="region of interest" description="Disordered" evidence="1">
    <location>
        <begin position="61"/>
        <end position="161"/>
    </location>
</feature>
<feature type="compositionally biased region" description="Polar residues" evidence="1">
    <location>
        <begin position="67"/>
        <end position="85"/>
    </location>
</feature>
<evidence type="ECO:0000313" key="3">
    <source>
        <dbReference type="Proteomes" id="UP000076154"/>
    </source>
</evidence>
<feature type="compositionally biased region" description="Basic residues" evidence="1">
    <location>
        <begin position="241"/>
        <end position="252"/>
    </location>
</feature>
<feature type="region of interest" description="Disordered" evidence="1">
    <location>
        <begin position="235"/>
        <end position="275"/>
    </location>
</feature>
<accession>A0A369J7F9</accession>
<dbReference type="EMBL" id="LUEZ02000125">
    <property type="protein sequence ID" value="RDB16355.1"/>
    <property type="molecule type" value="Genomic_DNA"/>
</dbReference>
<proteinExistence type="predicted"/>